<organism evidence="2 3">
    <name type="scientific">Marinobacter albus</name>
    <dbReference type="NCBI Taxonomy" id="3030833"/>
    <lineage>
        <taxon>Bacteria</taxon>
        <taxon>Pseudomonadati</taxon>
        <taxon>Pseudomonadota</taxon>
        <taxon>Gammaproteobacteria</taxon>
        <taxon>Pseudomonadales</taxon>
        <taxon>Marinobacteraceae</taxon>
        <taxon>Marinobacter</taxon>
    </lineage>
</organism>
<keyword evidence="1" id="KW-0732">Signal</keyword>
<dbReference type="EMBL" id="JASSQD010000003">
    <property type="protein sequence ID" value="MDK9558995.1"/>
    <property type="molecule type" value="Genomic_DNA"/>
</dbReference>
<feature type="signal peptide" evidence="1">
    <location>
        <begin position="1"/>
        <end position="21"/>
    </location>
</feature>
<dbReference type="PROSITE" id="PS51257">
    <property type="entry name" value="PROKAR_LIPOPROTEIN"/>
    <property type="match status" value="1"/>
</dbReference>
<dbReference type="RefSeq" id="WP_219868216.1">
    <property type="nucleotide sequence ID" value="NZ_JASSQD010000003.1"/>
</dbReference>
<comment type="caution">
    <text evidence="2">The sequence shown here is derived from an EMBL/GenBank/DDBJ whole genome shotgun (WGS) entry which is preliminary data.</text>
</comment>
<sequence length="93" mass="10223">MRLWVLLAALVLTGCDNTTFSASPNFSLFETSAGVVYLLNQSTGELKVISPKQAVINAGEVFRDGEGRFFKYLGNGKVEKVDEIESLVQKYSD</sequence>
<evidence type="ECO:0000313" key="3">
    <source>
        <dbReference type="Proteomes" id="UP001223547"/>
    </source>
</evidence>
<dbReference type="Proteomes" id="UP001223547">
    <property type="component" value="Unassembled WGS sequence"/>
</dbReference>
<proteinExistence type="predicted"/>
<feature type="chain" id="PRO_5045135586" description="C-type lysozyme inhibitor domain-containing protein" evidence="1">
    <location>
        <begin position="22"/>
        <end position="93"/>
    </location>
</feature>
<accession>A0ABT7HGN7</accession>
<evidence type="ECO:0008006" key="4">
    <source>
        <dbReference type="Google" id="ProtNLM"/>
    </source>
</evidence>
<keyword evidence="3" id="KW-1185">Reference proteome</keyword>
<evidence type="ECO:0000256" key="1">
    <source>
        <dbReference type="SAM" id="SignalP"/>
    </source>
</evidence>
<protein>
    <recommendedName>
        <fullName evidence="4">C-type lysozyme inhibitor domain-containing protein</fullName>
    </recommendedName>
</protein>
<reference evidence="2 3" key="1">
    <citation type="submission" date="2023-05" db="EMBL/GenBank/DDBJ databases">
        <title>Marinobacter albus sp. nov., a marine bacterium isolated from sand in a coastal intertidal zone of huludao.</title>
        <authorList>
            <person name="Deng T."/>
        </authorList>
    </citation>
    <scope>NUCLEOTIDE SEQUENCE [LARGE SCALE GENOMIC DNA]</scope>
    <source>
        <strain evidence="2 3">M216</strain>
    </source>
</reference>
<evidence type="ECO:0000313" key="2">
    <source>
        <dbReference type="EMBL" id="MDK9558995.1"/>
    </source>
</evidence>
<name>A0ABT7HGN7_9GAMM</name>
<gene>
    <name evidence="2" type="ORF">QQF73_15275</name>
</gene>